<evidence type="ECO:0000256" key="5">
    <source>
        <dbReference type="ARBA" id="ARBA00022825"/>
    </source>
</evidence>
<gene>
    <name evidence="11" type="ORF">AB0E61_01995</name>
</gene>
<dbReference type="InterPro" id="IPR043504">
    <property type="entry name" value="Peptidase_S1_PA_chymotrypsin"/>
</dbReference>
<proteinExistence type="inferred from homology"/>
<dbReference type="PIRSF" id="PIRSF001134">
    <property type="entry name" value="Streptogrisin"/>
    <property type="match status" value="1"/>
</dbReference>
<feature type="domain" description="Peptidase S1A alpha-lytic prodomain" evidence="10">
    <location>
        <begin position="122"/>
        <end position="179"/>
    </location>
</feature>
<evidence type="ECO:0000256" key="7">
    <source>
        <dbReference type="ARBA" id="ARBA00023157"/>
    </source>
</evidence>
<dbReference type="InterPro" id="IPR033116">
    <property type="entry name" value="TRYPSIN_SER"/>
</dbReference>
<evidence type="ECO:0000259" key="10">
    <source>
        <dbReference type="Pfam" id="PF02983"/>
    </source>
</evidence>
<keyword evidence="6" id="KW-0865">Zymogen</keyword>
<dbReference type="InterPro" id="IPR018114">
    <property type="entry name" value="TRYPSIN_HIS"/>
</dbReference>
<dbReference type="InterPro" id="IPR035070">
    <property type="entry name" value="Streptogrisin_prodomain"/>
</dbReference>
<accession>A0ABV2YTQ8</accession>
<dbReference type="SUPFAM" id="SSF50494">
    <property type="entry name" value="Trypsin-like serine proteases"/>
    <property type="match status" value="1"/>
</dbReference>
<comment type="similarity">
    <text evidence="1">Belongs to the peptidase S1 family.</text>
</comment>
<evidence type="ECO:0000256" key="3">
    <source>
        <dbReference type="ARBA" id="ARBA00022729"/>
    </source>
</evidence>
<dbReference type="Gene3D" id="3.30.300.50">
    <property type="match status" value="2"/>
</dbReference>
<dbReference type="InterPro" id="IPR001316">
    <property type="entry name" value="Pept_S1A_streptogrisin"/>
</dbReference>
<keyword evidence="5" id="KW-0720">Serine protease</keyword>
<dbReference type="Gene3D" id="2.40.10.10">
    <property type="entry name" value="Trypsin-like serine proteases"/>
    <property type="match status" value="2"/>
</dbReference>
<name>A0ABV2YTQ8_9ACTN</name>
<evidence type="ECO:0000256" key="2">
    <source>
        <dbReference type="ARBA" id="ARBA00022670"/>
    </source>
</evidence>
<reference evidence="11 12" key="1">
    <citation type="submission" date="2024-06" db="EMBL/GenBank/DDBJ databases">
        <title>The Natural Products Discovery Center: Release of the First 8490 Sequenced Strains for Exploring Actinobacteria Biosynthetic Diversity.</title>
        <authorList>
            <person name="Kalkreuter E."/>
            <person name="Kautsar S.A."/>
            <person name="Yang D."/>
            <person name="Bader C.D."/>
            <person name="Teijaro C.N."/>
            <person name="Fluegel L."/>
            <person name="Davis C.M."/>
            <person name="Simpson J.R."/>
            <person name="Lauterbach L."/>
            <person name="Steele A.D."/>
            <person name="Gui C."/>
            <person name="Meng S."/>
            <person name="Li G."/>
            <person name="Viehrig K."/>
            <person name="Ye F."/>
            <person name="Su P."/>
            <person name="Kiefer A.F."/>
            <person name="Nichols A."/>
            <person name="Cepeda A.J."/>
            <person name="Yan W."/>
            <person name="Fan B."/>
            <person name="Jiang Y."/>
            <person name="Adhikari A."/>
            <person name="Zheng C.-J."/>
            <person name="Schuster L."/>
            <person name="Cowan T.M."/>
            <person name="Smanski M.J."/>
            <person name="Chevrette M.G."/>
            <person name="De Carvalho L.P.S."/>
            <person name="Shen B."/>
        </authorList>
    </citation>
    <scope>NUCLEOTIDE SEQUENCE [LARGE SCALE GENOMIC DNA]</scope>
    <source>
        <strain evidence="11 12">NPDC033039</strain>
    </source>
</reference>
<keyword evidence="3 9" id="KW-0732">Signal</keyword>
<evidence type="ECO:0000256" key="4">
    <source>
        <dbReference type="ARBA" id="ARBA00022801"/>
    </source>
</evidence>
<protein>
    <submittedName>
        <fullName evidence="11">S1 family peptidase</fullName>
    </submittedName>
</protein>
<comment type="caution">
    <text evidence="11">The sequence shown here is derived from an EMBL/GenBank/DDBJ whole genome shotgun (WGS) entry which is preliminary data.</text>
</comment>
<dbReference type="InterPro" id="IPR009003">
    <property type="entry name" value="Peptidase_S1_PA"/>
</dbReference>
<sequence length="408" mass="41435">MHRRHRTAAVRGAAAAVVLAAVTPLAAAHATPSPGPGPRPTDRAMLDAMRRDLGLTPAQARARLAQETEAARAAKAVRQALAGRAAGMWFDKKSGKLVVAVTGDADAKLVKDAGAVAQRVTHSRAQLTGLLAQIDTKAGKGVPGVTGWGVDERANALTVRVDTRTRTAATDSFVEEAQQLGAPTGIPVRVVRAADAPRQQGGTVVGGERWSPGEEGICSIGFSVTGGGRRGFLTAGHCTETADQAAYGKDGSRMGTSNRGGTHSVDGREGDFGLVDVDQPAWKLSPDVAGQSGAPVAVTGSQEGIVGTSVCRSGEASGWHCGEITAVDQTVDYDGGVVVDGLSFTDACSTAGDSGGSYVTQPGDPKAVGIHSGGGTATCSTGGDTMTVFQPVDEALTKWQLTLTTAGT</sequence>
<dbReference type="Proteomes" id="UP001550853">
    <property type="component" value="Unassembled WGS sequence"/>
</dbReference>
<evidence type="ECO:0000313" key="12">
    <source>
        <dbReference type="Proteomes" id="UP001550853"/>
    </source>
</evidence>
<organism evidence="11 12">
    <name type="scientific">Streptomyces catenulae</name>
    <dbReference type="NCBI Taxonomy" id="66875"/>
    <lineage>
        <taxon>Bacteria</taxon>
        <taxon>Bacillati</taxon>
        <taxon>Actinomycetota</taxon>
        <taxon>Actinomycetes</taxon>
        <taxon>Kitasatosporales</taxon>
        <taxon>Streptomycetaceae</taxon>
        <taxon>Streptomyces</taxon>
    </lineage>
</organism>
<dbReference type="EMBL" id="JBEZVI010000001">
    <property type="protein sequence ID" value="MEU3708856.1"/>
    <property type="molecule type" value="Genomic_DNA"/>
</dbReference>
<dbReference type="PROSITE" id="PS00135">
    <property type="entry name" value="TRYPSIN_SER"/>
    <property type="match status" value="1"/>
</dbReference>
<keyword evidence="2" id="KW-0645">Protease</keyword>
<evidence type="ECO:0000256" key="1">
    <source>
        <dbReference type="ARBA" id="ARBA00007664"/>
    </source>
</evidence>
<keyword evidence="12" id="KW-1185">Reference proteome</keyword>
<evidence type="ECO:0000256" key="6">
    <source>
        <dbReference type="ARBA" id="ARBA00023145"/>
    </source>
</evidence>
<feature type="signal peptide" evidence="9">
    <location>
        <begin position="1"/>
        <end position="30"/>
    </location>
</feature>
<dbReference type="RefSeq" id="WP_030279628.1">
    <property type="nucleotide sequence ID" value="NZ_JBEZVI010000001.1"/>
</dbReference>
<evidence type="ECO:0000313" key="11">
    <source>
        <dbReference type="EMBL" id="MEU3708856.1"/>
    </source>
</evidence>
<dbReference type="InterPro" id="IPR004236">
    <property type="entry name" value="Pept_S1_alpha_lytic"/>
</dbReference>
<feature type="region of interest" description="Disordered" evidence="8">
    <location>
        <begin position="249"/>
        <end position="269"/>
    </location>
</feature>
<dbReference type="Pfam" id="PF02983">
    <property type="entry name" value="Pro_Al_protease"/>
    <property type="match status" value="1"/>
</dbReference>
<keyword evidence="4" id="KW-0378">Hydrolase</keyword>
<keyword evidence="7" id="KW-1015">Disulfide bond</keyword>
<dbReference type="PROSITE" id="PS00134">
    <property type="entry name" value="TRYPSIN_HIS"/>
    <property type="match status" value="1"/>
</dbReference>
<evidence type="ECO:0000256" key="8">
    <source>
        <dbReference type="SAM" id="MobiDB-lite"/>
    </source>
</evidence>
<dbReference type="CDD" id="cd21112">
    <property type="entry name" value="alphaLP-like"/>
    <property type="match status" value="1"/>
</dbReference>
<feature type="chain" id="PRO_5045650612" evidence="9">
    <location>
        <begin position="31"/>
        <end position="408"/>
    </location>
</feature>
<dbReference type="PRINTS" id="PR00861">
    <property type="entry name" value="ALYTICPTASE"/>
</dbReference>
<evidence type="ECO:0000256" key="9">
    <source>
        <dbReference type="SAM" id="SignalP"/>
    </source>
</evidence>